<dbReference type="Proteomes" id="UP000076404">
    <property type="component" value="Chromosome"/>
</dbReference>
<sequence length="623" mass="67584">MFSLPLGLLWGQLLVSSAVPTPPRAAPVAAPNDNRTTVVGTVPAVALTLVEALWKPEGGQGPALNVWAMTSSDSLPVVPSPLIRMARGRTLQLRLTNTLRDTIDVHGLRATREANDVVVLLPGESRTISVTYGRSGQFLYWGGRHGQSFDDRGWEEGQLTGAIVVDDPQQPRGGDRVFVVTESFKFEEVAGRREVVSQLAVNGLSWPHTEPLRYAMGDSVHWRWLNGATIPHPMHLHGFYYRVSAMTTLAAETRTPPARQPLVVTQYLPPGNTMQMAFLPTEPGNWVFHCHFAQHVNGVSTADTVYRDAERRMAYTLEGRHMSGLVMGLTVTSPEPTPERAATRHLRLFMDKKSTPFTHGGEGVAFALADSTGAVAQNGFRVPAPVLLLKRGERVAITLVNRLPQATSVHWHGLEIESYPDGVPHVSGRDGKLLHPIPAGDSLTVNFAPPRSGTFMYHSHFSEASQMNGGMYGAILVLDDPARYSPATDHLFVIGGGGIPAVPLGTASPWGLVNGRTSPPPVSMKVGERHRFRFASIHPDWEVRVTLGTLTQAMAWTPVAKDGAELPAVLRTPVPATWMGGPGETADFEVTPSRPGDYLLQVRTESSGWSIVIPVTVKAVGPR</sequence>
<keyword evidence="1" id="KW-0479">Metal-binding</keyword>
<gene>
    <name evidence="6" type="ORF">GEMMAAP_07085</name>
</gene>
<reference evidence="6 7" key="2">
    <citation type="journal article" date="2016" name="Environ. Microbiol. Rep.">
        <title>Metagenomic evidence for the presence of phototrophic Gemmatimonadetes bacteria in diverse environments.</title>
        <authorList>
            <person name="Zeng Y."/>
            <person name="Baumbach J."/>
            <person name="Barbosa E.G."/>
            <person name="Azevedo V."/>
            <person name="Zhang C."/>
            <person name="Koblizek M."/>
        </authorList>
    </citation>
    <scope>NUCLEOTIDE SEQUENCE [LARGE SCALE GENOMIC DNA]</scope>
    <source>
        <strain evidence="6 7">AP64</strain>
    </source>
</reference>
<dbReference type="AlphaFoldDB" id="A0A143BJB2"/>
<dbReference type="Gene3D" id="2.60.40.420">
    <property type="entry name" value="Cupredoxins - blue copper proteins"/>
    <property type="match status" value="3"/>
</dbReference>
<dbReference type="InterPro" id="IPR008972">
    <property type="entry name" value="Cupredoxin"/>
</dbReference>
<evidence type="ECO:0000256" key="2">
    <source>
        <dbReference type="ARBA" id="ARBA00023002"/>
    </source>
</evidence>
<keyword evidence="7" id="KW-1185">Reference proteome</keyword>
<dbReference type="eggNOG" id="COG2132">
    <property type="taxonomic scope" value="Bacteria"/>
</dbReference>
<dbReference type="GO" id="GO:0016491">
    <property type="term" value="F:oxidoreductase activity"/>
    <property type="evidence" value="ECO:0007669"/>
    <property type="project" value="UniProtKB-KW"/>
</dbReference>
<evidence type="ECO:0000256" key="1">
    <source>
        <dbReference type="ARBA" id="ARBA00022723"/>
    </source>
</evidence>
<dbReference type="STRING" id="1379270.GEMMAAP_07085"/>
<keyword evidence="3" id="KW-0186">Copper</keyword>
<dbReference type="GO" id="GO:0005507">
    <property type="term" value="F:copper ion binding"/>
    <property type="evidence" value="ECO:0007669"/>
    <property type="project" value="InterPro"/>
</dbReference>
<dbReference type="PANTHER" id="PTHR11709">
    <property type="entry name" value="MULTI-COPPER OXIDASE"/>
    <property type="match status" value="1"/>
</dbReference>
<feature type="domain" description="Plastocyanin-like" evidence="4">
    <location>
        <begin position="197"/>
        <end position="297"/>
    </location>
</feature>
<keyword evidence="2" id="KW-0560">Oxidoreductase</keyword>
<dbReference type="Pfam" id="PF07732">
    <property type="entry name" value="Cu-oxidase_3"/>
    <property type="match status" value="1"/>
</dbReference>
<protein>
    <recommendedName>
        <fullName evidence="8">Plastocyanin-like domain-containing protein</fullName>
    </recommendedName>
</protein>
<evidence type="ECO:0000256" key="3">
    <source>
        <dbReference type="ARBA" id="ARBA00023008"/>
    </source>
</evidence>
<dbReference type="PANTHER" id="PTHR11709:SF394">
    <property type="entry name" value="FI03373P-RELATED"/>
    <property type="match status" value="1"/>
</dbReference>
<evidence type="ECO:0000313" key="6">
    <source>
        <dbReference type="EMBL" id="AMW04673.1"/>
    </source>
</evidence>
<evidence type="ECO:0000259" key="4">
    <source>
        <dbReference type="Pfam" id="PF07731"/>
    </source>
</evidence>
<dbReference type="InterPro" id="IPR011706">
    <property type="entry name" value="Cu-oxidase_C"/>
</dbReference>
<reference evidence="6 7" key="1">
    <citation type="journal article" date="2014" name="Proc. Natl. Acad. Sci. U.S.A.">
        <title>Functional type 2 photosynthetic reaction centers found in the rare bacterial phylum Gemmatimonadetes.</title>
        <authorList>
            <person name="Zeng Y."/>
            <person name="Feng F."/>
            <person name="Medova H."/>
            <person name="Dean J."/>
            <person name="Koblizek M."/>
        </authorList>
    </citation>
    <scope>NUCLEOTIDE SEQUENCE [LARGE SCALE GENOMIC DNA]</scope>
    <source>
        <strain evidence="6 7">AP64</strain>
    </source>
</reference>
<organism evidence="6 7">
    <name type="scientific">Gemmatimonas phototrophica</name>
    <dbReference type="NCBI Taxonomy" id="1379270"/>
    <lineage>
        <taxon>Bacteria</taxon>
        <taxon>Pseudomonadati</taxon>
        <taxon>Gemmatimonadota</taxon>
        <taxon>Gemmatimonadia</taxon>
        <taxon>Gemmatimonadales</taxon>
        <taxon>Gemmatimonadaceae</taxon>
        <taxon>Gemmatimonas</taxon>
    </lineage>
</organism>
<name>A0A143BJB2_9BACT</name>
<accession>A0A143BJB2</accession>
<dbReference type="SUPFAM" id="SSF49503">
    <property type="entry name" value="Cupredoxins"/>
    <property type="match status" value="4"/>
</dbReference>
<feature type="domain" description="Plastocyanin-like" evidence="5">
    <location>
        <begin position="381"/>
        <end position="480"/>
    </location>
</feature>
<evidence type="ECO:0008006" key="8">
    <source>
        <dbReference type="Google" id="ProtNLM"/>
    </source>
</evidence>
<evidence type="ECO:0000313" key="7">
    <source>
        <dbReference type="Proteomes" id="UP000076404"/>
    </source>
</evidence>
<dbReference type="InterPro" id="IPR045087">
    <property type="entry name" value="Cu-oxidase_fam"/>
</dbReference>
<dbReference type="EMBL" id="CP011454">
    <property type="protein sequence ID" value="AMW04673.1"/>
    <property type="molecule type" value="Genomic_DNA"/>
</dbReference>
<dbReference type="KEGG" id="gph:GEMMAAP_07085"/>
<dbReference type="Pfam" id="PF07731">
    <property type="entry name" value="Cu-oxidase_2"/>
    <property type="match status" value="1"/>
</dbReference>
<evidence type="ECO:0000259" key="5">
    <source>
        <dbReference type="Pfam" id="PF07732"/>
    </source>
</evidence>
<dbReference type="InterPro" id="IPR011707">
    <property type="entry name" value="Cu-oxidase-like_N"/>
</dbReference>
<proteinExistence type="predicted"/>